<feature type="domain" description="G-protein coupled receptors family 1 profile" evidence="10">
    <location>
        <begin position="97"/>
        <end position="156"/>
    </location>
</feature>
<evidence type="ECO:0000256" key="9">
    <source>
        <dbReference type="SAM" id="Phobius"/>
    </source>
</evidence>
<organism evidence="11 12">
    <name type="scientific">Ladona fulva</name>
    <name type="common">Scarce chaser dragonfly</name>
    <name type="synonym">Libellula fulva</name>
    <dbReference type="NCBI Taxonomy" id="123851"/>
    <lineage>
        <taxon>Eukaryota</taxon>
        <taxon>Metazoa</taxon>
        <taxon>Ecdysozoa</taxon>
        <taxon>Arthropoda</taxon>
        <taxon>Hexapoda</taxon>
        <taxon>Insecta</taxon>
        <taxon>Pterygota</taxon>
        <taxon>Palaeoptera</taxon>
        <taxon>Odonata</taxon>
        <taxon>Epiprocta</taxon>
        <taxon>Anisoptera</taxon>
        <taxon>Libelluloidea</taxon>
        <taxon>Libellulidae</taxon>
        <taxon>Ladona</taxon>
    </lineage>
</organism>
<evidence type="ECO:0000313" key="12">
    <source>
        <dbReference type="Proteomes" id="UP000792457"/>
    </source>
</evidence>
<dbReference type="Gene3D" id="1.20.1070.10">
    <property type="entry name" value="Rhodopsin 7-helix transmembrane proteins"/>
    <property type="match status" value="1"/>
</dbReference>
<feature type="transmembrane region" description="Helical" evidence="9">
    <location>
        <begin position="117"/>
        <end position="143"/>
    </location>
</feature>
<proteinExistence type="inferred from homology"/>
<dbReference type="GO" id="GO:0042923">
    <property type="term" value="F:neuropeptide binding"/>
    <property type="evidence" value="ECO:0007669"/>
    <property type="project" value="TreeGrafter"/>
</dbReference>
<dbReference type="Pfam" id="PF00001">
    <property type="entry name" value="7tm_1"/>
    <property type="match status" value="1"/>
</dbReference>
<protein>
    <recommendedName>
        <fullName evidence="10">G-protein coupled receptors family 1 profile domain-containing protein</fullName>
    </recommendedName>
</protein>
<dbReference type="PRINTS" id="PR00237">
    <property type="entry name" value="GPCRRHODOPSN"/>
</dbReference>
<keyword evidence="8" id="KW-0807">Transducer</keyword>
<dbReference type="PANTHER" id="PTHR24235:SF29">
    <property type="entry name" value="GH23382P"/>
    <property type="match status" value="1"/>
</dbReference>
<evidence type="ECO:0000313" key="11">
    <source>
        <dbReference type="EMBL" id="KAG8227859.1"/>
    </source>
</evidence>
<name>A0A8K0K3W4_LADFU</name>
<evidence type="ECO:0000256" key="7">
    <source>
        <dbReference type="ARBA" id="ARBA00023170"/>
    </source>
</evidence>
<dbReference type="SUPFAM" id="SSF81321">
    <property type="entry name" value="Family A G protein-coupled receptor-like"/>
    <property type="match status" value="1"/>
</dbReference>
<feature type="transmembrane region" description="Helical" evidence="9">
    <location>
        <begin position="79"/>
        <end position="105"/>
    </location>
</feature>
<dbReference type="InterPro" id="IPR000276">
    <property type="entry name" value="GPCR_Rhodpsn"/>
</dbReference>
<keyword evidence="4 9" id="KW-1133">Transmembrane helix</keyword>
<dbReference type="GO" id="GO:0043005">
    <property type="term" value="C:neuron projection"/>
    <property type="evidence" value="ECO:0007669"/>
    <property type="project" value="TreeGrafter"/>
</dbReference>
<evidence type="ECO:0000256" key="3">
    <source>
        <dbReference type="ARBA" id="ARBA00022692"/>
    </source>
</evidence>
<dbReference type="EMBL" id="KZ308344">
    <property type="protein sequence ID" value="KAG8227859.1"/>
    <property type="molecule type" value="Genomic_DNA"/>
</dbReference>
<comment type="similarity">
    <text evidence="2">Belongs to the G-protein coupled receptor 1 family.</text>
</comment>
<keyword evidence="6 9" id="KW-0472">Membrane</keyword>
<evidence type="ECO:0000256" key="5">
    <source>
        <dbReference type="ARBA" id="ARBA00023040"/>
    </source>
</evidence>
<comment type="subcellular location">
    <subcellularLocation>
        <location evidence="1">Membrane</location>
        <topology evidence="1">Multi-pass membrane protein</topology>
    </subcellularLocation>
</comment>
<evidence type="ECO:0000256" key="1">
    <source>
        <dbReference type="ARBA" id="ARBA00004141"/>
    </source>
</evidence>
<keyword evidence="12" id="KW-1185">Reference proteome</keyword>
<keyword evidence="3 9" id="KW-0812">Transmembrane</keyword>
<accession>A0A8K0K3W4</accession>
<evidence type="ECO:0000259" key="10">
    <source>
        <dbReference type="PROSITE" id="PS50262"/>
    </source>
</evidence>
<dbReference type="GO" id="GO:0008188">
    <property type="term" value="F:neuropeptide receptor activity"/>
    <property type="evidence" value="ECO:0007669"/>
    <property type="project" value="TreeGrafter"/>
</dbReference>
<dbReference type="PANTHER" id="PTHR24235">
    <property type="entry name" value="NEUROPEPTIDE Y RECEPTOR"/>
    <property type="match status" value="1"/>
</dbReference>
<dbReference type="OrthoDB" id="9046662at2759"/>
<reference evidence="11" key="1">
    <citation type="submission" date="2013-04" db="EMBL/GenBank/DDBJ databases">
        <authorList>
            <person name="Qu J."/>
            <person name="Murali S.C."/>
            <person name="Bandaranaike D."/>
            <person name="Bellair M."/>
            <person name="Blankenburg K."/>
            <person name="Chao H."/>
            <person name="Dinh H."/>
            <person name="Doddapaneni H."/>
            <person name="Downs B."/>
            <person name="Dugan-Rocha S."/>
            <person name="Elkadiri S."/>
            <person name="Gnanaolivu R.D."/>
            <person name="Hernandez B."/>
            <person name="Javaid M."/>
            <person name="Jayaseelan J.C."/>
            <person name="Lee S."/>
            <person name="Li M."/>
            <person name="Ming W."/>
            <person name="Munidasa M."/>
            <person name="Muniz J."/>
            <person name="Nguyen L."/>
            <person name="Ongeri F."/>
            <person name="Osuji N."/>
            <person name="Pu L.-L."/>
            <person name="Puazo M."/>
            <person name="Qu C."/>
            <person name="Quiroz J."/>
            <person name="Raj R."/>
            <person name="Weissenberger G."/>
            <person name="Xin Y."/>
            <person name="Zou X."/>
            <person name="Han Y."/>
            <person name="Richards S."/>
            <person name="Worley K."/>
            <person name="Muzny D."/>
            <person name="Gibbs R."/>
        </authorList>
    </citation>
    <scope>NUCLEOTIDE SEQUENCE</scope>
    <source>
        <strain evidence="11">Sampled in the wild</strain>
    </source>
</reference>
<evidence type="ECO:0000256" key="6">
    <source>
        <dbReference type="ARBA" id="ARBA00023136"/>
    </source>
</evidence>
<feature type="transmembrane region" description="Helical" evidence="9">
    <location>
        <begin position="155"/>
        <end position="175"/>
    </location>
</feature>
<dbReference type="PROSITE" id="PS50262">
    <property type="entry name" value="G_PROTEIN_RECEP_F1_2"/>
    <property type="match status" value="1"/>
</dbReference>
<dbReference type="AlphaFoldDB" id="A0A8K0K3W4"/>
<keyword evidence="7" id="KW-0675">Receptor</keyword>
<sequence length="209" mass="23425">MASHNRTDFLVHHYSSSPSPLPWSVADLASNSSWFDDASAEWQAYTTTVSSLDELNSTVNATDEHGGARHDDIITNKGVQAVFCILYTLIFILGMFGNALVCYVVGRNRSMQTVTNLFITNLALSDVLLCMLAVPFTPLYSFLRRWIFGKALCHLMPYAQMCIFVGYVSIHSLCYKHHYDSASESHQYTPSDLMRLPRAPNINPFSAMP</sequence>
<dbReference type="GO" id="GO:0005886">
    <property type="term" value="C:plasma membrane"/>
    <property type="evidence" value="ECO:0007669"/>
    <property type="project" value="TreeGrafter"/>
</dbReference>
<evidence type="ECO:0000256" key="4">
    <source>
        <dbReference type="ARBA" id="ARBA00022989"/>
    </source>
</evidence>
<reference evidence="11" key="2">
    <citation type="submission" date="2017-10" db="EMBL/GenBank/DDBJ databases">
        <title>Ladona fulva Genome sequencing and assembly.</title>
        <authorList>
            <person name="Murali S."/>
            <person name="Richards S."/>
            <person name="Bandaranaike D."/>
            <person name="Bellair M."/>
            <person name="Blankenburg K."/>
            <person name="Chao H."/>
            <person name="Dinh H."/>
            <person name="Doddapaneni H."/>
            <person name="Dugan-Rocha S."/>
            <person name="Elkadiri S."/>
            <person name="Gnanaolivu R."/>
            <person name="Hernandez B."/>
            <person name="Skinner E."/>
            <person name="Javaid M."/>
            <person name="Lee S."/>
            <person name="Li M."/>
            <person name="Ming W."/>
            <person name="Munidasa M."/>
            <person name="Muniz J."/>
            <person name="Nguyen L."/>
            <person name="Hughes D."/>
            <person name="Osuji N."/>
            <person name="Pu L.-L."/>
            <person name="Puazo M."/>
            <person name="Qu C."/>
            <person name="Quiroz J."/>
            <person name="Raj R."/>
            <person name="Weissenberger G."/>
            <person name="Xin Y."/>
            <person name="Zou X."/>
            <person name="Han Y."/>
            <person name="Worley K."/>
            <person name="Muzny D."/>
            <person name="Gibbs R."/>
        </authorList>
    </citation>
    <scope>NUCLEOTIDE SEQUENCE</scope>
    <source>
        <strain evidence="11">Sampled in the wild</strain>
    </source>
</reference>
<dbReference type="Proteomes" id="UP000792457">
    <property type="component" value="Unassembled WGS sequence"/>
</dbReference>
<dbReference type="InterPro" id="IPR017452">
    <property type="entry name" value="GPCR_Rhodpsn_7TM"/>
</dbReference>
<keyword evidence="5" id="KW-0297">G-protein coupled receptor</keyword>
<evidence type="ECO:0000256" key="2">
    <source>
        <dbReference type="ARBA" id="ARBA00010663"/>
    </source>
</evidence>
<comment type="caution">
    <text evidence="11">The sequence shown here is derived from an EMBL/GenBank/DDBJ whole genome shotgun (WGS) entry which is preliminary data.</text>
</comment>
<gene>
    <name evidence="11" type="ORF">J437_LFUL006483</name>
</gene>
<evidence type="ECO:0000256" key="8">
    <source>
        <dbReference type="ARBA" id="ARBA00023224"/>
    </source>
</evidence>